<dbReference type="Gene3D" id="3.10.450.50">
    <property type="match status" value="1"/>
</dbReference>
<reference evidence="3 4" key="1">
    <citation type="submission" date="2018-11" db="EMBL/GenBank/DDBJ databases">
        <authorList>
            <person name="Li F."/>
        </authorList>
    </citation>
    <scope>NUCLEOTIDE SEQUENCE [LARGE SCALE GENOMIC DNA]</scope>
    <source>
        <strain evidence="3 4">KIS18-7</strain>
    </source>
</reference>
<evidence type="ECO:0000313" key="3">
    <source>
        <dbReference type="EMBL" id="RNL81420.1"/>
    </source>
</evidence>
<gene>
    <name evidence="3" type="ORF">EFL95_03560</name>
</gene>
<name>A0A3N0E0S8_9ACTN</name>
<organism evidence="3 4">
    <name type="scientific">Nocardioides marmorisolisilvae</name>
    <dbReference type="NCBI Taxonomy" id="1542737"/>
    <lineage>
        <taxon>Bacteria</taxon>
        <taxon>Bacillati</taxon>
        <taxon>Actinomycetota</taxon>
        <taxon>Actinomycetes</taxon>
        <taxon>Propionibacteriales</taxon>
        <taxon>Nocardioidaceae</taxon>
        <taxon>Nocardioides</taxon>
    </lineage>
</organism>
<dbReference type="AlphaFoldDB" id="A0A3N0E0S8"/>
<accession>A0A3N0E0S8</accession>
<dbReference type="Proteomes" id="UP000277094">
    <property type="component" value="Unassembled WGS sequence"/>
</dbReference>
<comment type="caution">
    <text evidence="3">The sequence shown here is derived from an EMBL/GenBank/DDBJ whole genome shotgun (WGS) entry which is preliminary data.</text>
</comment>
<feature type="domain" description="DUF5926" evidence="2">
    <location>
        <begin position="51"/>
        <end position="310"/>
    </location>
</feature>
<dbReference type="InterPro" id="IPR045970">
    <property type="entry name" value="DUF5926"/>
</dbReference>
<dbReference type="SUPFAM" id="SSF103642">
    <property type="entry name" value="Sec-C motif"/>
    <property type="match status" value="1"/>
</dbReference>
<dbReference type="Pfam" id="PF19348">
    <property type="entry name" value="DUF5926"/>
    <property type="match status" value="1"/>
</dbReference>
<evidence type="ECO:0000313" key="4">
    <source>
        <dbReference type="Proteomes" id="UP000277094"/>
    </source>
</evidence>
<proteinExistence type="predicted"/>
<dbReference type="InterPro" id="IPR004027">
    <property type="entry name" value="SEC_C_motif"/>
</dbReference>
<keyword evidence="4" id="KW-1185">Reference proteome</keyword>
<dbReference type="OrthoDB" id="5512013at2"/>
<dbReference type="Pfam" id="PF02810">
    <property type="entry name" value="SEC-C"/>
    <property type="match status" value="1"/>
</dbReference>
<evidence type="ECO:0000256" key="1">
    <source>
        <dbReference type="SAM" id="MobiDB-lite"/>
    </source>
</evidence>
<dbReference type="EMBL" id="RJSG01000001">
    <property type="protein sequence ID" value="RNL81420.1"/>
    <property type="molecule type" value="Genomic_DNA"/>
</dbReference>
<protein>
    <submittedName>
        <fullName evidence="3">SEC-C domain-containing protein</fullName>
    </submittedName>
</protein>
<dbReference type="RefSeq" id="WP_123232624.1">
    <property type="nucleotide sequence ID" value="NZ_RJSG01000001.1"/>
</dbReference>
<sequence>MGKKSRTKGRSEASTPGEVGPRQPCPCGSGRQYKSCHGSKSGPPPVFSARPFAGLDGETDLIALREFVPSASAPLKLKSSDRTVTLCTLLPGAVPALVRDNGHIFLALQVQHGFGDPSRDLGAVLTAALDAEPGSVVGLTDDPGEGPKLQDLVHGGLDVSVHEGFDYWLTDLDDADGSMAALLEQADQAVSPTVRLDGVDAAYWTAMGEREFLRWVRPEDEDQLLDALARLHAAGEDHLVEGGKLIGMFRAHGVLVPVWDLPRGTGADALVAPVAAFAEKLTATLGDARPLETEERSVRSGLASRQVTIR</sequence>
<evidence type="ECO:0000259" key="2">
    <source>
        <dbReference type="Pfam" id="PF19348"/>
    </source>
</evidence>
<feature type="region of interest" description="Disordered" evidence="1">
    <location>
        <begin position="1"/>
        <end position="47"/>
    </location>
</feature>